<feature type="transmembrane region" description="Helical" evidence="1">
    <location>
        <begin position="918"/>
        <end position="939"/>
    </location>
</feature>
<proteinExistence type="predicted"/>
<evidence type="ECO:0000313" key="2">
    <source>
        <dbReference type="EMBL" id="GMH71570.1"/>
    </source>
</evidence>
<gene>
    <name evidence="2" type="ORF">TrLO_g7619</name>
</gene>
<dbReference type="SUPFAM" id="SSF57184">
    <property type="entry name" value="Growth factor receptor domain"/>
    <property type="match status" value="4"/>
</dbReference>
<dbReference type="EMBL" id="BRXW01000641">
    <property type="protein sequence ID" value="GMH71570.1"/>
    <property type="molecule type" value="Genomic_DNA"/>
</dbReference>
<comment type="caution">
    <text evidence="2">The sequence shown here is derived from an EMBL/GenBank/DDBJ whole genome shotgun (WGS) entry which is preliminary data.</text>
</comment>
<feature type="transmembrane region" description="Helical" evidence="1">
    <location>
        <begin position="867"/>
        <end position="887"/>
    </location>
</feature>
<accession>A0A9W7EB30</accession>
<protein>
    <submittedName>
        <fullName evidence="2">Uncharacterized protein</fullName>
    </submittedName>
</protein>
<keyword evidence="3" id="KW-1185">Reference proteome</keyword>
<feature type="transmembrane region" description="Helical" evidence="1">
    <location>
        <begin position="1158"/>
        <end position="1181"/>
    </location>
</feature>
<feature type="transmembrane region" description="Helical" evidence="1">
    <location>
        <begin position="1018"/>
        <end position="1039"/>
    </location>
</feature>
<sequence length="1667" mass="182279">EGDCSICSSGKYSATGSDLCTACENGKYLTDDAADKTLHDEEGDCTICEAGKYSENVPHRTCDVCGVGHFLTDNGTDVSAHDSVGDCTICEHGKYQDQTFAAICVDCLAGKYIDDNSSDSQFHDQEEDCAICAAGKYGGEGFKTCTVCPKGRYNPDAASTESFHDELVDCFVCGFGKYLVDDGVDALLHDSEGDCTLCVAGKYLTDDVKTNPALHDNEGDCDVCDAGSHSFAGNATCTVCASGKYLPHDNTDAHLHDSKDDCVVCPFGKYLLDAGTENTLHDNIEDCQDCDAGKYIDDDGVDGSKHDKEEDCTICSSGKYSDKGAPSCTDCVNGKYLTDDGTKISAHDNVDDCTMCSFGKYSAAGADLCTDCENGKYLTDDGEDVSAHDEEEDCTICASGKYSGAGFATCTDCGAGYFLTDDGKVVSAHDNVDDCLLCESGKYQDLTFAATCVDCLAGKYIDDDGEVAGAHDTEEDCHICESGKYSGTGAPLCTVCPKGRYNTDQADDYTLHDLLEDCLVCGEGKYLADDGVNATLHDSEKDCTYCVAGKYLTDDAKTNPALHDKEDDCTICAAGQYSSSASALCTDCGAGKYLTDNGEDVSAHDKEGDCTICAAGKHSAAGFATCTNCGAGKYLTDDGKIATAHDNVDDCTGCVSGRYSTASGASAESTCKYCTAGKFSVVEAASVAETCLNCAAGKYSGEAHGIDCNLCTAGKYGVKKDTGVLKEACEDCDAGKWSDIRGAIAKGICQNCEHGTSTWTRGDVPDTGTNIIVEVNGDQIVTNSFTGAKNAGECYQCYLEDLSAGKGAGGNQICKICGSDEFSDGRVCQKCQTDGAWVFLFLSLLSFAAVAWYVDKVSANRQRMMRLKVLTTFFQTVELTAAIDVGWPKFVHLTIPFSIPMTDAECATSVVPGYNVYWLFYFIIYIPVTLFVVLIWKIRNMSPRDPVREKLSSALTLAVTLWYLPVLKISMNMIPCVDDPEDGLSYGDGTGVKQRLALDPQMPCGDGWENFDFRRRAALTQAGLVLALVGFGLPVFLIYKLRRLRRKNQLVAESPYMNLFQWYTPAAAYFEAIQMFRKALLIFMGVFLKHPNVQVFWGFTLNTVFLIILVYFKPFVWYPCSLFPGYNLFFLSEVSSASTSTLGSVLAVIGALAGSKTVVNALGFVFVTINTAFALGFVVSYHADISKKEGKGKQTKLQLLWDLVSVFLLKSKKPEDAKYKKKGSSMSATDAMAESVQAAEEEWTDLIKMIEHAKGDDKKRVAAGLPLVRSQLKASIRVEMKEIDQVLQKIDVSESYGIDLADKILSINERLQEKQPRKLLHYRHLLKRVNDDYFDYAKLGLLKLTDEEKKDKNVDPALEIAMDEGLDLCLGFFDLPEDKVEELWVGQKKMLTNTAKMFKNPLVAKTRRGSLIVDKDFNVKFTDTHADPFSLLQIDLDGAKPDVQKVDYEMALVKRNLSEYGDVYGPERLKRLDQTLIGLDFIKSKIKAAMASVELMYVEEEKILGAKEEFKVQDTEDFENNPLHASQVLSAEGMKKQRGRRNTITKIDNWREQNLSVLLYVFYKRHDPRKLKSIDKTLRQYGGNDGLLKKRLVTKILLKYGLGEEELEDVCREIEEGGERVDSARKHFKLGTRLEELVREDEFEKGAGESKWGVTRGVVGTGQCKQS</sequence>
<evidence type="ECO:0000256" key="1">
    <source>
        <dbReference type="SAM" id="Phobius"/>
    </source>
</evidence>
<dbReference type="InterPro" id="IPR009030">
    <property type="entry name" value="Growth_fac_rcpt_cys_sf"/>
</dbReference>
<dbReference type="PANTHER" id="PTHR46967:SF2">
    <property type="entry name" value="SUSHI, VON WILLEBRAND FACTOR TYPE A, EGF AND PENTRAXIN DOMAIN-CONTAINING PROTEIN 1-LIKE"/>
    <property type="match status" value="1"/>
</dbReference>
<feature type="transmembrane region" description="Helical" evidence="1">
    <location>
        <begin position="1128"/>
        <end position="1152"/>
    </location>
</feature>
<organism evidence="2 3">
    <name type="scientific">Triparma laevis f. longispina</name>
    <dbReference type="NCBI Taxonomy" id="1714387"/>
    <lineage>
        <taxon>Eukaryota</taxon>
        <taxon>Sar</taxon>
        <taxon>Stramenopiles</taxon>
        <taxon>Ochrophyta</taxon>
        <taxon>Bolidophyceae</taxon>
        <taxon>Parmales</taxon>
        <taxon>Triparmaceae</taxon>
        <taxon>Triparma</taxon>
    </lineage>
</organism>
<feature type="transmembrane region" description="Helical" evidence="1">
    <location>
        <begin position="1094"/>
        <end position="1116"/>
    </location>
</feature>
<reference evidence="3" key="1">
    <citation type="journal article" date="2023" name="Commun. Biol.">
        <title>Genome analysis of Parmales, the sister group of diatoms, reveals the evolutionary specialization of diatoms from phago-mixotrophs to photoautotrophs.</title>
        <authorList>
            <person name="Ban H."/>
            <person name="Sato S."/>
            <person name="Yoshikawa S."/>
            <person name="Yamada K."/>
            <person name="Nakamura Y."/>
            <person name="Ichinomiya M."/>
            <person name="Sato N."/>
            <person name="Blanc-Mathieu R."/>
            <person name="Endo H."/>
            <person name="Kuwata A."/>
            <person name="Ogata H."/>
        </authorList>
    </citation>
    <scope>NUCLEOTIDE SEQUENCE [LARGE SCALE GENOMIC DNA]</scope>
    <source>
        <strain evidence="3">NIES 3700</strain>
    </source>
</reference>
<feature type="non-terminal residue" evidence="2">
    <location>
        <position position="1"/>
    </location>
</feature>
<name>A0A9W7EB30_9STRA</name>
<feature type="transmembrane region" description="Helical" evidence="1">
    <location>
        <begin position="951"/>
        <end position="971"/>
    </location>
</feature>
<dbReference type="SMART" id="SM01411">
    <property type="entry name" value="Ephrin_rec_like"/>
    <property type="match status" value="11"/>
</dbReference>
<dbReference type="OrthoDB" id="4062651at2759"/>
<keyword evidence="1" id="KW-0472">Membrane</keyword>
<dbReference type="Gene3D" id="2.10.50.10">
    <property type="entry name" value="Tumor Necrosis Factor Receptor, subunit A, domain 2"/>
    <property type="match status" value="2"/>
</dbReference>
<keyword evidence="1" id="KW-0812">Transmembrane</keyword>
<dbReference type="PANTHER" id="PTHR46967">
    <property type="entry name" value="INSULIN-LIKE GROWTH FACTOR BINDING PROTEIN,N-TERMINAL"/>
    <property type="match status" value="1"/>
</dbReference>
<keyword evidence="1" id="KW-1133">Transmembrane helix</keyword>
<dbReference type="Proteomes" id="UP001165122">
    <property type="component" value="Unassembled WGS sequence"/>
</dbReference>
<evidence type="ECO:0000313" key="3">
    <source>
        <dbReference type="Proteomes" id="UP001165122"/>
    </source>
</evidence>
<feature type="transmembrane region" description="Helical" evidence="1">
    <location>
        <begin position="836"/>
        <end position="855"/>
    </location>
</feature>